<evidence type="ECO:0000313" key="2">
    <source>
        <dbReference type="Proteomes" id="UP000694867"/>
    </source>
</evidence>
<name>A0AAJ7SDE4_9ACAR</name>
<dbReference type="AlphaFoldDB" id="A0AAJ7SDE4"/>
<dbReference type="Pfam" id="PF11581">
    <property type="entry name" value="Argos"/>
    <property type="match status" value="1"/>
</dbReference>
<feature type="signal peptide" evidence="1">
    <location>
        <begin position="1"/>
        <end position="20"/>
    </location>
</feature>
<dbReference type="RefSeq" id="XP_028966530.1">
    <property type="nucleotide sequence ID" value="XM_029110697.1"/>
</dbReference>
<feature type="chain" id="PRO_5042519476" evidence="1">
    <location>
        <begin position="21"/>
        <end position="318"/>
    </location>
</feature>
<evidence type="ECO:0000256" key="1">
    <source>
        <dbReference type="SAM" id="SignalP"/>
    </source>
</evidence>
<protein>
    <submittedName>
        <fullName evidence="3">Protein giant-lens</fullName>
    </submittedName>
</protein>
<keyword evidence="1" id="KW-0732">Signal</keyword>
<dbReference type="CTD" id="39833"/>
<proteinExistence type="predicted"/>
<keyword evidence="2" id="KW-1185">Reference proteome</keyword>
<accession>A0AAJ7SDE4</accession>
<organism evidence="2 3">
    <name type="scientific">Galendromus occidentalis</name>
    <name type="common">western predatory mite</name>
    <dbReference type="NCBI Taxonomy" id="34638"/>
    <lineage>
        <taxon>Eukaryota</taxon>
        <taxon>Metazoa</taxon>
        <taxon>Ecdysozoa</taxon>
        <taxon>Arthropoda</taxon>
        <taxon>Chelicerata</taxon>
        <taxon>Arachnida</taxon>
        <taxon>Acari</taxon>
        <taxon>Parasitiformes</taxon>
        <taxon>Mesostigmata</taxon>
        <taxon>Gamasina</taxon>
        <taxon>Phytoseioidea</taxon>
        <taxon>Phytoseiidae</taxon>
        <taxon>Typhlodrominae</taxon>
        <taxon>Galendromus</taxon>
    </lineage>
</organism>
<dbReference type="Proteomes" id="UP000694867">
    <property type="component" value="Unplaced"/>
</dbReference>
<dbReference type="GeneID" id="100904027"/>
<dbReference type="InterPro" id="IPR021633">
    <property type="entry name" value="Argos"/>
</dbReference>
<dbReference type="KEGG" id="goe:100904027"/>
<dbReference type="Gene3D" id="2.20.20.150">
    <property type="match status" value="1"/>
</dbReference>
<gene>
    <name evidence="3" type="primary">LOC100904027</name>
</gene>
<reference evidence="3" key="1">
    <citation type="submission" date="2025-08" db="UniProtKB">
        <authorList>
            <consortium name="RefSeq"/>
        </authorList>
    </citation>
    <scope>IDENTIFICATION</scope>
</reference>
<evidence type="ECO:0000313" key="3">
    <source>
        <dbReference type="RefSeq" id="XP_028966530.1"/>
    </source>
</evidence>
<dbReference type="Gene3D" id="2.20.20.160">
    <property type="match status" value="2"/>
</dbReference>
<sequence length="318" mass="35159">MTGHVVFVGLALVLCTAVPAANTAAKAVSNPEIIVGTEDVILSRLSSERESSVRPATTPMPSSITTGFRRTVNRVSPSTALPSTVAQLLHMYKTQDLLRQAAVVARIRQRYTAAMRVFYQNGNSEADLPECSAMQVCNKVDVYSTPWVERQCRCPARTTCSKSVDSADGHTVADKSRLYKTCEPVKKLPECRFFRDATWTIEQTASNHTQQTLHCTCPKSAVAYLAKYELVPTASGVNFKYSFACSPQVRQKCQPSEPCRLFTVKKRRVVDEVNSDTLCDCPAQQWCPSHHTDSSISPGSFFKEDHSKIFTGFCQSIV</sequence>